<feature type="DNA-binding region" description="Homeobox" evidence="6">
    <location>
        <begin position="677"/>
        <end position="729"/>
    </location>
</feature>
<dbReference type="CDD" id="cd00086">
    <property type="entry name" value="homeodomain"/>
    <property type="match status" value="1"/>
</dbReference>
<feature type="region of interest" description="Disordered" evidence="7">
    <location>
        <begin position="1114"/>
        <end position="1140"/>
    </location>
</feature>
<evidence type="ECO:0000256" key="1">
    <source>
        <dbReference type="ARBA" id="ARBA00004123"/>
    </source>
</evidence>
<feature type="compositionally biased region" description="Pro residues" evidence="7">
    <location>
        <begin position="259"/>
        <end position="272"/>
    </location>
</feature>
<dbReference type="PANTHER" id="PTHR11211:SF40">
    <property type="entry name" value="MIRROR, ISOFORM C"/>
    <property type="match status" value="1"/>
</dbReference>
<feature type="compositionally biased region" description="Acidic residues" evidence="7">
    <location>
        <begin position="742"/>
        <end position="764"/>
    </location>
</feature>
<feature type="region of interest" description="Disordered" evidence="7">
    <location>
        <begin position="943"/>
        <end position="969"/>
    </location>
</feature>
<comment type="similarity">
    <text evidence="2">Belongs to the TALE/IRO homeobox family.</text>
</comment>
<feature type="region of interest" description="Disordered" evidence="7">
    <location>
        <begin position="252"/>
        <end position="301"/>
    </location>
</feature>
<dbReference type="InterPro" id="IPR017970">
    <property type="entry name" value="Homeobox_CS"/>
</dbReference>
<keyword evidence="5 6" id="KW-0539">Nucleus</keyword>
<dbReference type="InterPro" id="IPR008422">
    <property type="entry name" value="KN_HD"/>
</dbReference>
<feature type="compositionally biased region" description="Low complexity" evidence="7">
    <location>
        <begin position="102"/>
        <end position="122"/>
    </location>
</feature>
<feature type="region of interest" description="Disordered" evidence="7">
    <location>
        <begin position="100"/>
        <end position="126"/>
    </location>
</feature>
<dbReference type="PANTHER" id="PTHR11211">
    <property type="entry name" value="IROQUOIS-CLASS HOMEODOMAIN PROTEIN IRX"/>
    <property type="match status" value="1"/>
</dbReference>
<evidence type="ECO:0000256" key="4">
    <source>
        <dbReference type="ARBA" id="ARBA00023155"/>
    </source>
</evidence>
<evidence type="ECO:0000256" key="2">
    <source>
        <dbReference type="ARBA" id="ARBA00008446"/>
    </source>
</evidence>
<dbReference type="STRING" id="48269.A0A183L8Z1"/>
<reference evidence="8 9" key="1">
    <citation type="submission" date="2018-11" db="EMBL/GenBank/DDBJ databases">
        <authorList>
            <consortium name="Pathogen Informatics"/>
        </authorList>
    </citation>
    <scope>NUCLEOTIDE SEQUENCE [LARGE SCALE GENOMIC DNA]</scope>
    <source>
        <strain evidence="8 9">Zambia</strain>
    </source>
</reference>
<dbReference type="GO" id="GO:0000978">
    <property type="term" value="F:RNA polymerase II cis-regulatory region sequence-specific DNA binding"/>
    <property type="evidence" value="ECO:0007669"/>
    <property type="project" value="TreeGrafter"/>
</dbReference>
<dbReference type="Gene3D" id="1.10.10.60">
    <property type="entry name" value="Homeodomain-like"/>
    <property type="match status" value="1"/>
</dbReference>
<feature type="compositionally biased region" description="Basic and acidic residues" evidence="7">
    <location>
        <begin position="202"/>
        <end position="211"/>
    </location>
</feature>
<dbReference type="SMART" id="SM00389">
    <property type="entry name" value="HOX"/>
    <property type="match status" value="1"/>
</dbReference>
<gene>
    <name evidence="8" type="ORF">SMRZ_LOCUS266</name>
</gene>
<keyword evidence="3 6" id="KW-0238">DNA-binding</keyword>
<dbReference type="Pfam" id="PF05920">
    <property type="entry name" value="Homeobox_KN"/>
    <property type="match status" value="1"/>
</dbReference>
<dbReference type="GO" id="GO:0000981">
    <property type="term" value="F:DNA-binding transcription factor activity, RNA polymerase II-specific"/>
    <property type="evidence" value="ECO:0007669"/>
    <property type="project" value="InterPro"/>
</dbReference>
<evidence type="ECO:0000313" key="8">
    <source>
        <dbReference type="EMBL" id="VDO47316.1"/>
    </source>
</evidence>
<evidence type="ECO:0000256" key="7">
    <source>
        <dbReference type="SAM" id="MobiDB-lite"/>
    </source>
</evidence>
<dbReference type="GO" id="GO:0005634">
    <property type="term" value="C:nucleus"/>
    <property type="evidence" value="ECO:0007669"/>
    <property type="project" value="UniProtKB-SubCell"/>
</dbReference>
<feature type="region of interest" description="Disordered" evidence="7">
    <location>
        <begin position="182"/>
        <end position="218"/>
    </location>
</feature>
<dbReference type="GO" id="GO:0030182">
    <property type="term" value="P:neuron differentiation"/>
    <property type="evidence" value="ECO:0007669"/>
    <property type="project" value="TreeGrafter"/>
</dbReference>
<dbReference type="EMBL" id="UZAI01000047">
    <property type="protein sequence ID" value="VDO47316.1"/>
    <property type="molecule type" value="Genomic_DNA"/>
</dbReference>
<dbReference type="Proteomes" id="UP000277204">
    <property type="component" value="Unassembled WGS sequence"/>
</dbReference>
<accession>A0A183L8Z1</accession>
<feature type="compositionally biased region" description="Acidic residues" evidence="7">
    <location>
        <begin position="188"/>
        <end position="201"/>
    </location>
</feature>
<feature type="compositionally biased region" description="Basic residues" evidence="7">
    <location>
        <begin position="943"/>
        <end position="952"/>
    </location>
</feature>
<proteinExistence type="inferred from homology"/>
<dbReference type="SUPFAM" id="SSF46689">
    <property type="entry name" value="Homeodomain-like"/>
    <property type="match status" value="1"/>
</dbReference>
<feature type="compositionally biased region" description="Acidic residues" evidence="7">
    <location>
        <begin position="793"/>
        <end position="812"/>
    </location>
</feature>
<evidence type="ECO:0000313" key="9">
    <source>
        <dbReference type="Proteomes" id="UP000277204"/>
    </source>
</evidence>
<dbReference type="InterPro" id="IPR009057">
    <property type="entry name" value="Homeodomain-like_sf"/>
</dbReference>
<organism evidence="8 9">
    <name type="scientific">Schistosoma margrebowiei</name>
    <dbReference type="NCBI Taxonomy" id="48269"/>
    <lineage>
        <taxon>Eukaryota</taxon>
        <taxon>Metazoa</taxon>
        <taxon>Spiralia</taxon>
        <taxon>Lophotrochozoa</taxon>
        <taxon>Platyhelminthes</taxon>
        <taxon>Trematoda</taxon>
        <taxon>Digenea</taxon>
        <taxon>Strigeidida</taxon>
        <taxon>Schistosomatoidea</taxon>
        <taxon>Schistosomatidae</taxon>
        <taxon>Schistosoma</taxon>
    </lineage>
</organism>
<name>A0A183L8Z1_9TREM</name>
<feature type="compositionally biased region" description="Low complexity" evidence="7">
    <location>
        <begin position="527"/>
        <end position="575"/>
    </location>
</feature>
<protein>
    <submittedName>
        <fullName evidence="8">Uncharacterized protein</fullName>
    </submittedName>
</protein>
<dbReference type="PROSITE" id="PS50071">
    <property type="entry name" value="HOMEOBOX_2"/>
    <property type="match status" value="1"/>
</dbReference>
<feature type="region of interest" description="Disordered" evidence="7">
    <location>
        <begin position="527"/>
        <end position="576"/>
    </location>
</feature>
<sequence>MAVGGSRQETLDPGFVLLGTPQQGVPVILRELVLPDRSDPVSPSFTITCVPQESFKQNQLHTTTTNLTITEFNCSDIHSDNLKLITKSIDSYENKGNLMIHSTSSSSSSPSLSFNRPKSSSPLSTYDDTNRILFNDLLNPNEYCTQLIENNVTNKLYPIKSSYELKNKLNLVVSNVNDHDNHCIHDDNDSDHDDDDDDNDDDKNHENREQTKCYNPIEISEKSYSHLTVYKPIDKQSDYENTECDTLYLNEMTDKDHPSAPPPPPPPPPHQDPPPHHHHQQHRHHHHHDHSTYYSPNHESTDMMPLIKKSRISSSNELNCINSLTEKSDNDLNQSKLHHIDNTIILATTATTTTSMCTPSITTSSTPLFHSIEFGINNNNNNSSTLTSNEALHTKKQENNFLINESNNNIHLQHHSDYKFTGFRPRFQYPHQHNLNDQSNNNNTIDQHQSSYRLNNLQLNHNDTTCQSISPLHNYFPSFSFNRLPCYNDYMNIHSKVTDQFDLNNGHEMLHHSILNRENVVDYLHKSNMNTSSSSNNSSDNFSNNNNTTNNTTNNNGLTNPHRNSSHISSNNNNNTIATVTGEHLLNGQHTIPSFHSSILTTINENNNNNNHNNPITFPSAIPNLSSNQTSPLTMSSYTRNLNDCAENISKLSNLNWTSNNTSSHPYRGQIGNATKESTTTLKAWLQEHIKNPYPTKGEKIMLAIITKMTLTQVSTWFANARRRLKKENKMTWTPKHRNEEQNDDNDDDDNDDDDDDDNDNDDEVNNRNNNIDKGQHDQRSKLTNNESIYDDHDIDEDDEITGSDNDDDDDHEHDHHHDLNITEISLNQSRNHSILKDSLNHNDYQNYLLNQNGKINKFPIKSSYNKNQFHINNELIYKKKHEQLNNLIFNPPSSSSSSSDITFMNQIQPDLNVSFDVFMNDQYDKMNCTLNSLNSFHKHHDVLQHHHHHHQQQQQPPPPPQQQQQHNHEYNKLQLPTSSSSLSQLNYSIENHLNEFRNKIDKNNSIGSYSTETKLVNLPESNISNWTDMIPTSLSMNKYDSIPFGQQSYQNISFPYYIQENLHVSPYIHGFDTSNKVYSSFNPISSTTNFINSNKTNLKSNHLSEDISLLSSSTSSSSSSSSTLSSSSPSTCSPLSSSLITSTTTTSTITTTINSMYTNFPNTMNLLTSKSFPLNNNNNSNNSQLVNHINTVNSHDRLSFTNLFNHKELFSPRMNCTNDNYDQITSSHLLTSNDLLTGTLNKINHFHYGTNIDSITDNNNNQQRLPFISEVNNQNSTTSITIASTMTLSTINSLWSSQLKQLTRLDEGRLDMSSDQIVSSNGGGGVIPFQQFINSSLSVPFTTTDNNNNNNNNNYTTINNGFNNISSKSQPNEAITTTTTTTTTTVTTSTSTTTTTDNHISNISSRHFTQDDIQTLSSTLWSNERLNNNTYNTELNHNAFYQPIYNSMHTMPTR</sequence>
<feature type="compositionally biased region" description="Basic residues" evidence="7">
    <location>
        <begin position="276"/>
        <end position="289"/>
    </location>
</feature>
<keyword evidence="4 6" id="KW-0371">Homeobox</keyword>
<dbReference type="FunFam" id="1.10.10.60:FF:000003">
    <property type="entry name" value="Iroquois-class homeobox protein IRX"/>
    <property type="match status" value="1"/>
</dbReference>
<dbReference type="GO" id="GO:0048468">
    <property type="term" value="P:cell development"/>
    <property type="evidence" value="ECO:0007669"/>
    <property type="project" value="TreeGrafter"/>
</dbReference>
<keyword evidence="9" id="KW-1185">Reference proteome</keyword>
<dbReference type="PROSITE" id="PS00027">
    <property type="entry name" value="HOMEOBOX_1"/>
    <property type="match status" value="1"/>
</dbReference>
<feature type="region of interest" description="Disordered" evidence="7">
    <location>
        <begin position="729"/>
        <end position="816"/>
    </location>
</feature>
<evidence type="ECO:0000256" key="5">
    <source>
        <dbReference type="ARBA" id="ARBA00023242"/>
    </source>
</evidence>
<evidence type="ECO:0000256" key="3">
    <source>
        <dbReference type="ARBA" id="ARBA00023125"/>
    </source>
</evidence>
<evidence type="ECO:0000256" key="6">
    <source>
        <dbReference type="PROSITE-ProRule" id="PRU00108"/>
    </source>
</evidence>
<dbReference type="InterPro" id="IPR001356">
    <property type="entry name" value="HD"/>
</dbReference>
<comment type="subcellular location">
    <subcellularLocation>
        <location evidence="1 6">Nucleus</location>
    </subcellularLocation>
</comment>